<dbReference type="PRINTS" id="PR00364">
    <property type="entry name" value="DISEASERSIST"/>
</dbReference>
<comment type="caution">
    <text evidence="5">The sequence shown here is derived from an EMBL/GenBank/DDBJ whole genome shotgun (WGS) entry which is preliminary data.</text>
</comment>
<name>A0ABQ7LG66_BRACM</name>
<dbReference type="Pfam" id="PF01582">
    <property type="entry name" value="TIR"/>
    <property type="match status" value="1"/>
</dbReference>
<dbReference type="PANTHER" id="PTHR11017:SF316">
    <property type="entry name" value="TIR DOMAIN-CONTAINING PROTEIN"/>
    <property type="match status" value="1"/>
</dbReference>
<sequence length="947" mass="106575">MEAAVLSKPHRLKYDFFLSFRGEDTRHTVVKRLYDALHVKEKALIFRDNEGMERGQAIYSSLVAGIEDSAASLVVFSPRYADSHWCLDELATLCDVSSSLDRPMIPIFYKVDPSHVRKQSGRFVEDFETHAEKFKDKEIEIQRWRGAMKIVGNLPGFIYREGEKEDEMIGLVVKRVLAEENNTPEKVGEYTLFSYHSLRKDKPPGSLLQLSEKIVETTGFLPLAVEVFGSLLYDKKEEKEWLVQLEKLKSTKLHNLQGVLKVSFESLDDEEKKVFLDTACLFLKMDMTKEEIVDVLKGCGFNAEAALKALRQKSLVKFLADDTLWMHDEIKDMGMQMVVKESPEDPGKRSRLWDRGEIMNNMKGTTSIRGIVLDFKKKSMRLDDDPGTSSVFISYLKNILKPTRTENTIPVEHFAPMKKLRLLQINHVELQGNLELLPSDLKWIQWRGCPLKDVPASFLSRQLAVLDLSESGIRRFQSFQPKRVEGNLKVLNLRGCHSLEAIPDLSNHESLEKLVFERCMRLVEVPSSVGNLKKLLHLDLRNCPNLAEFLVDVSGLKRLEKLYLSGCSSLSVLPENIGYMPCLKELLLDETAIKNLPGSIFRLEKLQKLSLKSCRSIHELPECIGTLTSLEELDLSSTSLQSLPSSIGNLKNLQKLHVMHCASLSKIPDTINKLASLQELIIDGSAVEELPLSLKPGSLPCLAKFSAGGCKSLKQVPSSVGWLNSLLQLKLDSTPITTLPEEISQLRFIQKVELRNCLSLKSLPNKIGDMDTLHSLYLEGSNIEELPENFGNLENLVLLQMNKCKNLKKLPNSFGGLKSLCHLYMEETLVMELPGSFGNLSNLRVLNLGNNKFHSLPSSLKGLSSLKELSLCDCQELTCLPSLPCNLEKLNLANCCSLESISDLSELTMLHELNLTNCGIVDDIPGLEHLTALKRLDMSGCNFQVHR</sequence>
<dbReference type="SUPFAM" id="SSF46785">
    <property type="entry name" value="Winged helix' DNA-binding domain"/>
    <property type="match status" value="1"/>
</dbReference>
<dbReference type="InterPro" id="IPR000157">
    <property type="entry name" value="TIR_dom"/>
</dbReference>
<accession>A0ABQ7LG66</accession>
<dbReference type="InterPro" id="IPR042197">
    <property type="entry name" value="Apaf_helical"/>
</dbReference>
<evidence type="ECO:0000256" key="1">
    <source>
        <dbReference type="ARBA" id="ARBA00022614"/>
    </source>
</evidence>
<evidence type="ECO:0000313" key="6">
    <source>
        <dbReference type="Proteomes" id="UP000823674"/>
    </source>
</evidence>
<dbReference type="Proteomes" id="UP000823674">
    <property type="component" value="Chromosome A09"/>
</dbReference>
<proteinExistence type="predicted"/>
<dbReference type="SUPFAM" id="SSF52540">
    <property type="entry name" value="P-loop containing nucleoside triphosphate hydrolases"/>
    <property type="match status" value="1"/>
</dbReference>
<dbReference type="InterPro" id="IPR036390">
    <property type="entry name" value="WH_DNA-bd_sf"/>
</dbReference>
<dbReference type="Gene3D" id="3.80.10.10">
    <property type="entry name" value="Ribonuclease Inhibitor"/>
    <property type="match status" value="4"/>
</dbReference>
<organism evidence="5 6">
    <name type="scientific">Brassica rapa subsp. trilocularis</name>
    <dbReference type="NCBI Taxonomy" id="1813537"/>
    <lineage>
        <taxon>Eukaryota</taxon>
        <taxon>Viridiplantae</taxon>
        <taxon>Streptophyta</taxon>
        <taxon>Embryophyta</taxon>
        <taxon>Tracheophyta</taxon>
        <taxon>Spermatophyta</taxon>
        <taxon>Magnoliopsida</taxon>
        <taxon>eudicotyledons</taxon>
        <taxon>Gunneridae</taxon>
        <taxon>Pentapetalae</taxon>
        <taxon>rosids</taxon>
        <taxon>malvids</taxon>
        <taxon>Brassicales</taxon>
        <taxon>Brassicaceae</taxon>
        <taxon>Brassiceae</taxon>
        <taxon>Brassica</taxon>
    </lineage>
</organism>
<protein>
    <recommendedName>
        <fullName evidence="4">TIR domain-containing protein</fullName>
    </recommendedName>
</protein>
<dbReference type="InterPro" id="IPR044974">
    <property type="entry name" value="Disease_R_plants"/>
</dbReference>
<dbReference type="InterPro" id="IPR003591">
    <property type="entry name" value="Leu-rich_rpt_typical-subtyp"/>
</dbReference>
<dbReference type="PANTHER" id="PTHR11017">
    <property type="entry name" value="LEUCINE-RICH REPEAT-CONTAINING PROTEIN"/>
    <property type="match status" value="1"/>
</dbReference>
<evidence type="ECO:0000256" key="2">
    <source>
        <dbReference type="ARBA" id="ARBA00022737"/>
    </source>
</evidence>
<dbReference type="Pfam" id="PF23282">
    <property type="entry name" value="WHD_ROQ1"/>
    <property type="match status" value="1"/>
</dbReference>
<dbReference type="InterPro" id="IPR027417">
    <property type="entry name" value="P-loop_NTPase"/>
</dbReference>
<keyword evidence="6" id="KW-1185">Reference proteome</keyword>
<keyword evidence="3" id="KW-0611">Plant defense</keyword>
<dbReference type="Pfam" id="PF23598">
    <property type="entry name" value="LRR_14"/>
    <property type="match status" value="2"/>
</dbReference>
<keyword evidence="1" id="KW-0433">Leucine-rich repeat</keyword>
<dbReference type="InterPro" id="IPR032675">
    <property type="entry name" value="LRR_dom_sf"/>
</dbReference>
<dbReference type="PROSITE" id="PS51450">
    <property type="entry name" value="LRR"/>
    <property type="match status" value="2"/>
</dbReference>
<reference evidence="5 6" key="1">
    <citation type="submission" date="2021-03" db="EMBL/GenBank/DDBJ databases">
        <authorList>
            <person name="King G.J."/>
            <person name="Bancroft I."/>
            <person name="Baten A."/>
            <person name="Bloomfield J."/>
            <person name="Borpatragohain P."/>
            <person name="He Z."/>
            <person name="Irish N."/>
            <person name="Irwin J."/>
            <person name="Liu K."/>
            <person name="Mauleon R.P."/>
            <person name="Moore J."/>
            <person name="Morris R."/>
            <person name="Ostergaard L."/>
            <person name="Wang B."/>
            <person name="Wells R."/>
        </authorList>
    </citation>
    <scope>NUCLEOTIDE SEQUENCE [LARGE SCALE GENOMIC DNA]</scope>
    <source>
        <strain evidence="5">R-o-18</strain>
        <tissue evidence="5">Leaf</tissue>
    </source>
</reference>
<dbReference type="SUPFAM" id="SSF52200">
    <property type="entry name" value="Toll/Interleukin receptor TIR domain"/>
    <property type="match status" value="1"/>
</dbReference>
<dbReference type="InterPro" id="IPR001611">
    <property type="entry name" value="Leu-rich_rpt"/>
</dbReference>
<dbReference type="InterPro" id="IPR058192">
    <property type="entry name" value="WHD_ROQ1-like"/>
</dbReference>
<dbReference type="SUPFAM" id="SSF52058">
    <property type="entry name" value="L domain-like"/>
    <property type="match status" value="2"/>
</dbReference>
<dbReference type="Gene3D" id="1.10.8.430">
    <property type="entry name" value="Helical domain of apoptotic protease-activating factors"/>
    <property type="match status" value="1"/>
</dbReference>
<dbReference type="SMART" id="SM00369">
    <property type="entry name" value="LRR_TYP"/>
    <property type="match status" value="6"/>
</dbReference>
<dbReference type="Gene3D" id="3.40.50.10140">
    <property type="entry name" value="Toll/interleukin-1 receptor homology (TIR) domain"/>
    <property type="match status" value="1"/>
</dbReference>
<keyword evidence="2" id="KW-0677">Repeat</keyword>
<dbReference type="EMBL" id="JADBGQ010000008">
    <property type="protein sequence ID" value="KAG5385553.1"/>
    <property type="molecule type" value="Genomic_DNA"/>
</dbReference>
<gene>
    <name evidence="5" type="primary">A09p052360.1_BraROA</name>
    <name evidence="5" type="ORF">IGI04_037023</name>
</gene>
<evidence type="ECO:0000259" key="4">
    <source>
        <dbReference type="PROSITE" id="PS50104"/>
    </source>
</evidence>
<dbReference type="SMART" id="SM00255">
    <property type="entry name" value="TIR"/>
    <property type="match status" value="1"/>
</dbReference>
<dbReference type="InterPro" id="IPR055414">
    <property type="entry name" value="LRR_R13L4/SHOC2-like"/>
</dbReference>
<feature type="domain" description="TIR" evidence="4">
    <location>
        <begin position="12"/>
        <end position="180"/>
    </location>
</feature>
<dbReference type="InterPro" id="IPR035897">
    <property type="entry name" value="Toll_tir_struct_dom_sf"/>
</dbReference>
<evidence type="ECO:0000313" key="5">
    <source>
        <dbReference type="EMBL" id="KAG5385553.1"/>
    </source>
</evidence>
<dbReference type="PROSITE" id="PS50104">
    <property type="entry name" value="TIR"/>
    <property type="match status" value="1"/>
</dbReference>
<evidence type="ECO:0000256" key="3">
    <source>
        <dbReference type="ARBA" id="ARBA00022821"/>
    </source>
</evidence>